<evidence type="ECO:0000256" key="2">
    <source>
        <dbReference type="ARBA" id="ARBA00023002"/>
    </source>
</evidence>
<dbReference type="STRING" id="97972.A0A2V1EBH8"/>
<gene>
    <name evidence="4" type="ORF">DM02DRAFT_608503</name>
</gene>
<evidence type="ECO:0000256" key="1">
    <source>
        <dbReference type="ARBA" id="ARBA00009219"/>
    </source>
</evidence>
<accession>A0A2V1EBH8</accession>
<evidence type="ECO:0000313" key="4">
    <source>
        <dbReference type="EMBL" id="PVI07891.1"/>
    </source>
</evidence>
<dbReference type="PANTHER" id="PTHR43245:SF51">
    <property type="entry name" value="SHORT CHAIN DEHYDROGENASE_REDUCTASE FAMILY 42E, MEMBER 2"/>
    <property type="match status" value="1"/>
</dbReference>
<protein>
    <submittedName>
        <fullName evidence="4">NAD(P)-binding protein</fullName>
    </submittedName>
</protein>
<evidence type="ECO:0000259" key="3">
    <source>
        <dbReference type="Pfam" id="PF01073"/>
    </source>
</evidence>
<proteinExistence type="inferred from homology"/>
<evidence type="ECO:0000313" key="5">
    <source>
        <dbReference type="Proteomes" id="UP000244855"/>
    </source>
</evidence>
<feature type="domain" description="3-beta hydroxysteroid dehydrogenase/isomerase" evidence="3">
    <location>
        <begin position="12"/>
        <end position="276"/>
    </location>
</feature>
<dbReference type="InterPro" id="IPR050177">
    <property type="entry name" value="Lipid_A_modif_metabolic_enz"/>
</dbReference>
<dbReference type="GO" id="GO:0016616">
    <property type="term" value="F:oxidoreductase activity, acting on the CH-OH group of donors, NAD or NADP as acceptor"/>
    <property type="evidence" value="ECO:0007669"/>
    <property type="project" value="InterPro"/>
</dbReference>
<comment type="similarity">
    <text evidence="1">Belongs to the 3-beta-HSD family.</text>
</comment>
<reference evidence="4 5" key="1">
    <citation type="journal article" date="2018" name="Sci. Rep.">
        <title>Comparative genomics provides insights into the lifestyle and reveals functional heterogeneity of dark septate endophytic fungi.</title>
        <authorList>
            <person name="Knapp D.G."/>
            <person name="Nemeth J.B."/>
            <person name="Barry K."/>
            <person name="Hainaut M."/>
            <person name="Henrissat B."/>
            <person name="Johnson J."/>
            <person name="Kuo A."/>
            <person name="Lim J.H.P."/>
            <person name="Lipzen A."/>
            <person name="Nolan M."/>
            <person name="Ohm R.A."/>
            <person name="Tamas L."/>
            <person name="Grigoriev I.V."/>
            <person name="Spatafora J.W."/>
            <person name="Nagy L.G."/>
            <person name="Kovacs G.M."/>
        </authorList>
    </citation>
    <scope>NUCLEOTIDE SEQUENCE [LARGE SCALE GENOMIC DNA]</scope>
    <source>
        <strain evidence="4 5">DSE2036</strain>
    </source>
</reference>
<dbReference type="InterPro" id="IPR036291">
    <property type="entry name" value="NAD(P)-bd_dom_sf"/>
</dbReference>
<dbReference type="Proteomes" id="UP000244855">
    <property type="component" value="Unassembled WGS sequence"/>
</dbReference>
<dbReference type="EMBL" id="KZ805302">
    <property type="protein sequence ID" value="PVI07891.1"/>
    <property type="molecule type" value="Genomic_DNA"/>
</dbReference>
<organism evidence="4 5">
    <name type="scientific">Periconia macrospinosa</name>
    <dbReference type="NCBI Taxonomy" id="97972"/>
    <lineage>
        <taxon>Eukaryota</taxon>
        <taxon>Fungi</taxon>
        <taxon>Dikarya</taxon>
        <taxon>Ascomycota</taxon>
        <taxon>Pezizomycotina</taxon>
        <taxon>Dothideomycetes</taxon>
        <taxon>Pleosporomycetidae</taxon>
        <taxon>Pleosporales</taxon>
        <taxon>Massarineae</taxon>
        <taxon>Periconiaceae</taxon>
        <taxon>Periconia</taxon>
    </lineage>
</organism>
<dbReference type="GO" id="GO:0006694">
    <property type="term" value="P:steroid biosynthetic process"/>
    <property type="evidence" value="ECO:0007669"/>
    <property type="project" value="InterPro"/>
</dbReference>
<dbReference type="OrthoDB" id="10058185at2759"/>
<dbReference type="AlphaFoldDB" id="A0A2V1EBH8"/>
<dbReference type="InterPro" id="IPR002225">
    <property type="entry name" value="3Beta_OHSteriod_DH/Estase"/>
</dbReference>
<dbReference type="SUPFAM" id="SSF51735">
    <property type="entry name" value="NAD(P)-binding Rossmann-fold domains"/>
    <property type="match status" value="1"/>
</dbReference>
<dbReference type="PANTHER" id="PTHR43245">
    <property type="entry name" value="BIFUNCTIONAL POLYMYXIN RESISTANCE PROTEIN ARNA"/>
    <property type="match status" value="1"/>
</dbReference>
<keyword evidence="2" id="KW-0560">Oxidoreductase</keyword>
<dbReference type="Gene3D" id="3.40.50.720">
    <property type="entry name" value="NAD(P)-binding Rossmann-like Domain"/>
    <property type="match status" value="1"/>
</dbReference>
<dbReference type="Pfam" id="PF01073">
    <property type="entry name" value="3Beta_HSD"/>
    <property type="match status" value="1"/>
</dbReference>
<name>A0A2V1EBH8_9PLEO</name>
<keyword evidence="5" id="KW-1185">Reference proteome</keyword>
<sequence>MSTSPESLNSVLVTGGGGFLGSHIIRLLVKEPGCNIYSASRDPKSHPDQEPTVMYEAVDIANETQVEALFTRTQPQVVIHTTSPDPLAPQAMQERVNVQGTKILLKHAAACASTRAFIFTGSDSGMFPQQDPITEDQARLYTAAADHTTPYGVTKGIADAMVLAANGPELRTVSLRVPGMYGTHDYKGMLPQLLDAVRKGQHKVQIGENKRVFEVVEVRKAAEAHILAAKVLLRREENSPTKGLPKVDGEAFFISDGHPVPYWDFFRKCFAAAGAPVKPGEIQVLPLGAMKMVASIVEWFFAIFTLGYKTPEMRRQNMDHFERGCNWSLAKAKERLGYVPLTEAEQDEAIKRMMEWGLAELKKP</sequence>